<feature type="chain" id="PRO_5006166078" description="Flagellar hook-associated protein 1" evidence="8">
    <location>
        <begin position="30"/>
        <end position="699"/>
    </location>
</feature>
<keyword evidence="12" id="KW-0282">Flagellum</keyword>
<dbReference type="Pfam" id="PF21158">
    <property type="entry name" value="flgK_1st_1"/>
    <property type="match status" value="1"/>
</dbReference>
<feature type="signal peptide" evidence="8">
    <location>
        <begin position="1"/>
        <end position="29"/>
    </location>
</feature>
<keyword evidence="12" id="KW-0966">Cell projection</keyword>
<keyword evidence="5" id="KW-0964">Secreted</keyword>
<evidence type="ECO:0000256" key="7">
    <source>
        <dbReference type="SAM" id="Coils"/>
    </source>
</evidence>
<dbReference type="Pfam" id="PF22638">
    <property type="entry name" value="FlgK_D1"/>
    <property type="match status" value="1"/>
</dbReference>
<keyword evidence="7" id="KW-0175">Coiled coil</keyword>
<dbReference type="Pfam" id="PF06429">
    <property type="entry name" value="Flg_bbr_C"/>
    <property type="match status" value="1"/>
</dbReference>
<feature type="domain" description="Flagellar hook-associated protein FlgK helical" evidence="11">
    <location>
        <begin position="108"/>
        <end position="337"/>
    </location>
</feature>
<dbReference type="PATRIC" id="fig|86840.3.peg.246"/>
<sequence length="699" mass="71644">MQRALPRLYKVLIMSLISIGLSGINASSAAINTIGNNTANVDTAGYSRQQVLTTASAQIALGQGVGYLGTGTTLSDVRRIYNSYLDTQLQSSTALSADAVAYSGQAGKTDTLLSDNASGVAVQLGDFFSKMQGIATNATQASDRSSFLTQAGALSARFNSVASQLSSQNDNVNAQLTTFTKQVNELTNTVAGLNKQITQASVGNSTPNTLLDSRSEAVRQLNELVGVKVVENNGNYDLYTGTGQSLVSGGTSYKMSASPSPSDPLQFNVQVAYGQTQTDVTSVITGGSIGGLLRYRSEVLVPATNELGRTAMVLSDQVNSQLNQGIDSKGNFGSNLYSSINSADAITQRSIGKTANSLGSGNLNVTIGDTSKLTADDYEVTFSDTSNFTVRRLPNGESVGAGALSDNPPKQFDGFSVSLNGNTLAAGDSFKVIPTRTGASGISVVMTDAKDIAAAAPLTATAGASNAGTGSFTQPVLNTKSDIYSSTRTADLRNALKDSTPMKLVMGAVSSTGVQSYSLINASGGAVLDQNGNAVGGSIIQGQTNTLKLNVGYTDTTTTPGSKTAFQLEMTISGSPVVNDTFSVGITGSGSSDNRNALAVVGLQTAKTVGVANGGAGTSLSGSYADLVSVVGTLASQGKNDVTATAAVVGQAKASRDSVSGVSLDEEASNLIKYQQYYTASSQIIKAAQTIFSTLINSL</sequence>
<dbReference type="InterPro" id="IPR010930">
    <property type="entry name" value="Flg_bb/hook_C_dom"/>
</dbReference>
<comment type="caution">
    <text evidence="12">The sequence shown here is derived from an EMBL/GenBank/DDBJ whole genome shotgun (WGS) entry which is preliminary data.</text>
</comment>
<keyword evidence="6" id="KW-0975">Bacterial flagellum</keyword>
<dbReference type="InterPro" id="IPR049119">
    <property type="entry name" value="FlgK_D2-like"/>
</dbReference>
<dbReference type="PRINTS" id="PR01005">
    <property type="entry name" value="FLGHOOKAP1"/>
</dbReference>
<evidence type="ECO:0000256" key="4">
    <source>
        <dbReference type="ARBA" id="ARBA00016244"/>
    </source>
</evidence>
<keyword evidence="12" id="KW-0969">Cilium</keyword>
<evidence type="ECO:0000256" key="8">
    <source>
        <dbReference type="SAM" id="SignalP"/>
    </source>
</evidence>
<dbReference type="EMBL" id="LJPX01000507">
    <property type="protein sequence ID" value="KPW67648.1"/>
    <property type="molecule type" value="Genomic_DNA"/>
</dbReference>
<dbReference type="Proteomes" id="UP000050564">
    <property type="component" value="Unassembled WGS sequence"/>
</dbReference>
<dbReference type="SUPFAM" id="SSF64518">
    <property type="entry name" value="Phase 1 flagellin"/>
    <property type="match status" value="2"/>
</dbReference>
<feature type="domain" description="Flagellar hook-associated protein 1 D2-like" evidence="10">
    <location>
        <begin position="354"/>
        <end position="434"/>
    </location>
</feature>
<dbReference type="GO" id="GO:0005198">
    <property type="term" value="F:structural molecule activity"/>
    <property type="evidence" value="ECO:0007669"/>
    <property type="project" value="InterPro"/>
</dbReference>
<evidence type="ECO:0000259" key="11">
    <source>
        <dbReference type="Pfam" id="PF22638"/>
    </source>
</evidence>
<dbReference type="InterPro" id="IPR002371">
    <property type="entry name" value="FlgK"/>
</dbReference>
<organism evidence="12 13">
    <name type="scientific">Pseudomonas cannabina</name>
    <dbReference type="NCBI Taxonomy" id="86840"/>
    <lineage>
        <taxon>Bacteria</taxon>
        <taxon>Pseudomonadati</taxon>
        <taxon>Pseudomonadota</taxon>
        <taxon>Gammaproteobacteria</taxon>
        <taxon>Pseudomonadales</taxon>
        <taxon>Pseudomonadaceae</taxon>
        <taxon>Pseudomonas</taxon>
    </lineage>
</organism>
<evidence type="ECO:0000259" key="9">
    <source>
        <dbReference type="Pfam" id="PF06429"/>
    </source>
</evidence>
<name>A0A0P9QBN9_PSECA</name>
<dbReference type="GO" id="GO:0044780">
    <property type="term" value="P:bacterial-type flagellum assembly"/>
    <property type="evidence" value="ECO:0007669"/>
    <property type="project" value="InterPro"/>
</dbReference>
<evidence type="ECO:0000256" key="6">
    <source>
        <dbReference type="ARBA" id="ARBA00023143"/>
    </source>
</evidence>
<comment type="subcellular location">
    <subcellularLocation>
        <location evidence="1">Bacterial flagellum</location>
    </subcellularLocation>
    <subcellularLocation>
        <location evidence="2">Secreted</location>
    </subcellularLocation>
</comment>
<protein>
    <recommendedName>
        <fullName evidence="4">Flagellar hook-associated protein 1</fullName>
    </recommendedName>
</protein>
<dbReference type="AlphaFoldDB" id="A0A0P9QBN9"/>
<dbReference type="PANTHER" id="PTHR30033">
    <property type="entry name" value="FLAGELLAR HOOK-ASSOCIATED PROTEIN 1"/>
    <property type="match status" value="1"/>
</dbReference>
<dbReference type="GO" id="GO:0009424">
    <property type="term" value="C:bacterial-type flagellum hook"/>
    <property type="evidence" value="ECO:0007669"/>
    <property type="project" value="InterPro"/>
</dbReference>
<feature type="domain" description="Flagellar basal-body/hook protein C-terminal" evidence="9">
    <location>
        <begin position="659"/>
        <end position="697"/>
    </location>
</feature>
<dbReference type="NCBIfam" id="TIGR02492">
    <property type="entry name" value="flgK_ends"/>
    <property type="match status" value="1"/>
</dbReference>
<evidence type="ECO:0000259" key="10">
    <source>
        <dbReference type="Pfam" id="PF21158"/>
    </source>
</evidence>
<feature type="coiled-coil region" evidence="7">
    <location>
        <begin position="169"/>
        <end position="196"/>
    </location>
</feature>
<proteinExistence type="inferred from homology"/>
<keyword evidence="8" id="KW-0732">Signal</keyword>
<accession>A0A0P9QBN9</accession>
<dbReference type="GO" id="GO:0005576">
    <property type="term" value="C:extracellular region"/>
    <property type="evidence" value="ECO:0007669"/>
    <property type="project" value="UniProtKB-SubCell"/>
</dbReference>
<evidence type="ECO:0000256" key="5">
    <source>
        <dbReference type="ARBA" id="ARBA00022525"/>
    </source>
</evidence>
<evidence type="ECO:0000256" key="3">
    <source>
        <dbReference type="ARBA" id="ARBA00009677"/>
    </source>
</evidence>
<evidence type="ECO:0000313" key="12">
    <source>
        <dbReference type="EMBL" id="KPW67648.1"/>
    </source>
</evidence>
<evidence type="ECO:0000256" key="1">
    <source>
        <dbReference type="ARBA" id="ARBA00004365"/>
    </source>
</evidence>
<comment type="similarity">
    <text evidence="3">Belongs to the flagella basal body rod proteins family.</text>
</comment>
<evidence type="ECO:0000256" key="2">
    <source>
        <dbReference type="ARBA" id="ARBA00004613"/>
    </source>
</evidence>
<gene>
    <name evidence="12" type="ORF">ALO81_04288</name>
</gene>
<dbReference type="PANTHER" id="PTHR30033:SF1">
    <property type="entry name" value="FLAGELLAR HOOK-ASSOCIATED PROTEIN 1"/>
    <property type="match status" value="1"/>
</dbReference>
<evidence type="ECO:0000313" key="13">
    <source>
        <dbReference type="Proteomes" id="UP000050564"/>
    </source>
</evidence>
<dbReference type="InterPro" id="IPR053927">
    <property type="entry name" value="FlgK_helical"/>
</dbReference>
<reference evidence="12 13" key="1">
    <citation type="submission" date="2015-09" db="EMBL/GenBank/DDBJ databases">
        <title>Genome announcement of multiple Pseudomonas syringae strains.</title>
        <authorList>
            <person name="Thakur S."/>
            <person name="Wang P.W."/>
            <person name="Gong Y."/>
            <person name="Weir B.S."/>
            <person name="Guttman D.S."/>
        </authorList>
    </citation>
    <scope>NUCLEOTIDE SEQUENCE [LARGE SCALE GENOMIC DNA]</scope>
    <source>
        <strain evidence="12 13">ICMP2823</strain>
    </source>
</reference>